<keyword evidence="3" id="KW-1185">Reference proteome</keyword>
<evidence type="ECO:0000259" key="1">
    <source>
        <dbReference type="Pfam" id="PF11716"/>
    </source>
</evidence>
<protein>
    <submittedName>
        <fullName evidence="2">Maleylpyruvate isomerase family mycothiol-dependent enzyme</fullName>
    </submittedName>
</protein>
<evidence type="ECO:0000313" key="2">
    <source>
        <dbReference type="EMBL" id="GAA2796875.1"/>
    </source>
</evidence>
<dbReference type="InterPro" id="IPR017517">
    <property type="entry name" value="Maleyloyr_isom"/>
</dbReference>
<dbReference type="Pfam" id="PF11716">
    <property type="entry name" value="MDMPI_N"/>
    <property type="match status" value="1"/>
</dbReference>
<dbReference type="EMBL" id="BAAAUX010000014">
    <property type="protein sequence ID" value="GAA2796875.1"/>
    <property type="molecule type" value="Genomic_DNA"/>
</dbReference>
<accession>A0ABN3VED8</accession>
<keyword evidence="2" id="KW-0413">Isomerase</keyword>
<proteinExistence type="predicted"/>
<sequence length="225" mass="24429">MFAGAPSSMLSGMSVTRPPERASLMDLARAEREDFAEFLATLTPREWEAPTLCEGWSVQDVVAHVISYDELTGRELVRRLGRGGIRRANAAGVAEYAPRGPEALLALVRAHTTPRGLTAAFGGRIALLDGMIHHQDIRRPLGRPREIPPDRLRAALRFALVAPPVGAFWRARGLRLVPTDLDWTTGRGPEVRGPAEALLLAVAGRRGVVDELSGPGKEKLAGRIR</sequence>
<dbReference type="InterPro" id="IPR034660">
    <property type="entry name" value="DinB/YfiT-like"/>
</dbReference>
<evidence type="ECO:0000313" key="3">
    <source>
        <dbReference type="Proteomes" id="UP001500979"/>
    </source>
</evidence>
<feature type="domain" description="Mycothiol-dependent maleylpyruvate isomerase metal-binding" evidence="1">
    <location>
        <begin position="29"/>
        <end position="113"/>
    </location>
</feature>
<dbReference type="NCBIfam" id="TIGR03083">
    <property type="entry name" value="maleylpyruvate isomerase family mycothiol-dependent enzyme"/>
    <property type="match status" value="1"/>
</dbReference>
<dbReference type="SUPFAM" id="SSF109854">
    <property type="entry name" value="DinB/YfiT-like putative metalloenzymes"/>
    <property type="match status" value="1"/>
</dbReference>
<dbReference type="GO" id="GO:0016853">
    <property type="term" value="F:isomerase activity"/>
    <property type="evidence" value="ECO:0007669"/>
    <property type="project" value="UniProtKB-KW"/>
</dbReference>
<comment type="caution">
    <text evidence="2">The sequence shown here is derived from an EMBL/GenBank/DDBJ whole genome shotgun (WGS) entry which is preliminary data.</text>
</comment>
<reference evidence="2 3" key="1">
    <citation type="journal article" date="2019" name="Int. J. Syst. Evol. Microbiol.">
        <title>The Global Catalogue of Microorganisms (GCM) 10K type strain sequencing project: providing services to taxonomists for standard genome sequencing and annotation.</title>
        <authorList>
            <consortium name="The Broad Institute Genomics Platform"/>
            <consortium name="The Broad Institute Genome Sequencing Center for Infectious Disease"/>
            <person name="Wu L."/>
            <person name="Ma J."/>
        </authorList>
    </citation>
    <scope>NUCLEOTIDE SEQUENCE [LARGE SCALE GENOMIC DNA]</scope>
    <source>
        <strain evidence="2 3">JCM 9383</strain>
    </source>
</reference>
<name>A0ABN3VED8_9PSEU</name>
<dbReference type="Gene3D" id="1.20.120.450">
    <property type="entry name" value="dinb family like domain"/>
    <property type="match status" value="1"/>
</dbReference>
<gene>
    <name evidence="2" type="ORF">GCM10010470_35020</name>
</gene>
<dbReference type="Proteomes" id="UP001500979">
    <property type="component" value="Unassembled WGS sequence"/>
</dbReference>
<organism evidence="2 3">
    <name type="scientific">Saccharopolyspora taberi</name>
    <dbReference type="NCBI Taxonomy" id="60895"/>
    <lineage>
        <taxon>Bacteria</taxon>
        <taxon>Bacillati</taxon>
        <taxon>Actinomycetota</taxon>
        <taxon>Actinomycetes</taxon>
        <taxon>Pseudonocardiales</taxon>
        <taxon>Pseudonocardiaceae</taxon>
        <taxon>Saccharopolyspora</taxon>
    </lineage>
</organism>
<dbReference type="InterPro" id="IPR024344">
    <property type="entry name" value="MDMPI_metal-binding"/>
</dbReference>